<proteinExistence type="predicted"/>
<dbReference type="EMBL" id="QGKX02001521">
    <property type="protein sequence ID" value="KAF3514176.1"/>
    <property type="molecule type" value="Genomic_DNA"/>
</dbReference>
<dbReference type="AlphaFoldDB" id="A0A8S9PDG3"/>
<gene>
    <name evidence="1" type="ORF">F2Q69_00007751</name>
</gene>
<evidence type="ECO:0000313" key="1">
    <source>
        <dbReference type="EMBL" id="KAF3514176.1"/>
    </source>
</evidence>
<name>A0A8S9PDG3_BRACR</name>
<reference evidence="1" key="1">
    <citation type="submission" date="2019-12" db="EMBL/GenBank/DDBJ databases">
        <title>Genome sequencing and annotation of Brassica cretica.</title>
        <authorList>
            <person name="Studholme D.J."/>
            <person name="Sarris P."/>
        </authorList>
    </citation>
    <scope>NUCLEOTIDE SEQUENCE</scope>
    <source>
        <strain evidence="1">PFS-109/04</strain>
        <tissue evidence="1">Leaf</tissue>
    </source>
</reference>
<sequence>MCEMVCRLAWVPVMQPDIWEDWWRPVCVLAMLKDMWSTIGVAAHASRAIRSDTRAGTNLKLIGQSVPLMIKRKFCPELVQIHGFKSVKVLLDTPPGSPKNCPEAKGVQFIPVKSSHGFWPSLLRSTTGILRHIGQSPSCDVGFFSLRSFLGIVCRVLCRQQVRNQPMLGLFWGGLVYLRPRIQRVLTLSHKSGLGTGFGLVCIWFSLLEARSWQEAKSNLVTVTLGKDYRIAWCWTSGPPE</sequence>
<organism evidence="1 2">
    <name type="scientific">Brassica cretica</name>
    <name type="common">Mustard</name>
    <dbReference type="NCBI Taxonomy" id="69181"/>
    <lineage>
        <taxon>Eukaryota</taxon>
        <taxon>Viridiplantae</taxon>
        <taxon>Streptophyta</taxon>
        <taxon>Embryophyta</taxon>
        <taxon>Tracheophyta</taxon>
        <taxon>Spermatophyta</taxon>
        <taxon>Magnoliopsida</taxon>
        <taxon>eudicotyledons</taxon>
        <taxon>Gunneridae</taxon>
        <taxon>Pentapetalae</taxon>
        <taxon>rosids</taxon>
        <taxon>malvids</taxon>
        <taxon>Brassicales</taxon>
        <taxon>Brassicaceae</taxon>
        <taxon>Brassiceae</taxon>
        <taxon>Brassica</taxon>
    </lineage>
</organism>
<evidence type="ECO:0000313" key="2">
    <source>
        <dbReference type="Proteomes" id="UP000712600"/>
    </source>
</evidence>
<dbReference type="Proteomes" id="UP000712600">
    <property type="component" value="Unassembled WGS sequence"/>
</dbReference>
<accession>A0A8S9PDG3</accession>
<protein>
    <submittedName>
        <fullName evidence="1">Uncharacterized protein</fullName>
    </submittedName>
</protein>
<comment type="caution">
    <text evidence="1">The sequence shown here is derived from an EMBL/GenBank/DDBJ whole genome shotgun (WGS) entry which is preliminary data.</text>
</comment>